<protein>
    <recommendedName>
        <fullName evidence="2">Anti-sigma factor antagonist</fullName>
    </recommendedName>
</protein>
<dbReference type="RefSeq" id="WP_136726067.1">
    <property type="nucleotide sequence ID" value="NZ_JAOPYF010000238.1"/>
</dbReference>
<comment type="caution">
    <text evidence="4">The sequence shown here is derived from an EMBL/GenBank/DDBJ whole genome shotgun (WGS) entry which is preliminary data.</text>
</comment>
<accession>A0A4U0SHQ9</accession>
<keyword evidence="5" id="KW-1185">Reference proteome</keyword>
<feature type="domain" description="STAS" evidence="3">
    <location>
        <begin position="7"/>
        <end position="116"/>
    </location>
</feature>
<dbReference type="CDD" id="cd07043">
    <property type="entry name" value="STAS_anti-anti-sigma_factors"/>
    <property type="match status" value="1"/>
</dbReference>
<dbReference type="GO" id="GO:0043856">
    <property type="term" value="F:anti-sigma factor antagonist activity"/>
    <property type="evidence" value="ECO:0007669"/>
    <property type="project" value="InterPro"/>
</dbReference>
<dbReference type="InterPro" id="IPR036513">
    <property type="entry name" value="STAS_dom_sf"/>
</dbReference>
<dbReference type="EMBL" id="SUMC01000024">
    <property type="protein sequence ID" value="TKA09224.1"/>
    <property type="molecule type" value="Genomic_DNA"/>
</dbReference>
<dbReference type="PROSITE" id="PS50801">
    <property type="entry name" value="STAS"/>
    <property type="match status" value="1"/>
</dbReference>
<dbReference type="PANTHER" id="PTHR33495">
    <property type="entry name" value="ANTI-SIGMA FACTOR ANTAGONIST TM_1081-RELATED-RELATED"/>
    <property type="match status" value="1"/>
</dbReference>
<organism evidence="4 5">
    <name type="scientific">Actinacidiphila oryziradicis</name>
    <dbReference type="NCBI Taxonomy" id="2571141"/>
    <lineage>
        <taxon>Bacteria</taxon>
        <taxon>Bacillati</taxon>
        <taxon>Actinomycetota</taxon>
        <taxon>Actinomycetes</taxon>
        <taxon>Kitasatosporales</taxon>
        <taxon>Streptomycetaceae</taxon>
        <taxon>Actinacidiphila</taxon>
    </lineage>
</organism>
<comment type="similarity">
    <text evidence="1 2">Belongs to the anti-sigma-factor antagonist family.</text>
</comment>
<dbReference type="SUPFAM" id="SSF52091">
    <property type="entry name" value="SpoIIaa-like"/>
    <property type="match status" value="1"/>
</dbReference>
<evidence type="ECO:0000313" key="4">
    <source>
        <dbReference type="EMBL" id="TKA09224.1"/>
    </source>
</evidence>
<evidence type="ECO:0000256" key="2">
    <source>
        <dbReference type="RuleBase" id="RU003749"/>
    </source>
</evidence>
<dbReference type="AlphaFoldDB" id="A0A4U0SHQ9"/>
<name>A0A4U0SHQ9_9ACTN</name>
<dbReference type="InterPro" id="IPR003658">
    <property type="entry name" value="Anti-sigma_ant"/>
</dbReference>
<evidence type="ECO:0000256" key="1">
    <source>
        <dbReference type="ARBA" id="ARBA00009013"/>
    </source>
</evidence>
<evidence type="ECO:0000259" key="3">
    <source>
        <dbReference type="PROSITE" id="PS50801"/>
    </source>
</evidence>
<dbReference type="Gene3D" id="3.30.750.24">
    <property type="entry name" value="STAS domain"/>
    <property type="match status" value="1"/>
</dbReference>
<dbReference type="Pfam" id="PF01740">
    <property type="entry name" value="STAS"/>
    <property type="match status" value="1"/>
</dbReference>
<reference evidence="4 5" key="1">
    <citation type="submission" date="2019-04" db="EMBL/GenBank/DDBJ databases">
        <title>Streptomyces oryziradicis sp. nov., a novel actinomycete isolated from rhizosphere soil of rice (Oryza sativa L.).</title>
        <authorList>
            <person name="Li C."/>
        </authorList>
    </citation>
    <scope>NUCLEOTIDE SEQUENCE [LARGE SCALE GENOMIC DNA]</scope>
    <source>
        <strain evidence="4 5">NEAU-C40</strain>
    </source>
</reference>
<gene>
    <name evidence="4" type="ORF">FCI23_24435</name>
</gene>
<dbReference type="InterPro" id="IPR002645">
    <property type="entry name" value="STAS_dom"/>
</dbReference>
<sequence length="132" mass="13410">MSTRLVVLPANREQDEQVVLELTGELDLDSEGTLAAVVGAVLESGRPWIVLDCTGLAFCDSRGMNALLTVQRSAQAAGGALVLAAIGGHVRQVLALAGVDQVIPTAAGVDEGIGLLAAIRADVTPDRPGAAT</sequence>
<dbReference type="NCBIfam" id="TIGR00377">
    <property type="entry name" value="ant_ant_sig"/>
    <property type="match status" value="1"/>
</dbReference>
<dbReference type="OrthoDB" id="4249752at2"/>
<dbReference type="PANTHER" id="PTHR33495:SF2">
    <property type="entry name" value="ANTI-SIGMA FACTOR ANTAGONIST TM_1081-RELATED"/>
    <property type="match status" value="1"/>
</dbReference>
<proteinExistence type="inferred from homology"/>
<dbReference type="Proteomes" id="UP000305778">
    <property type="component" value="Unassembled WGS sequence"/>
</dbReference>
<evidence type="ECO:0000313" key="5">
    <source>
        <dbReference type="Proteomes" id="UP000305778"/>
    </source>
</evidence>